<dbReference type="Proteomes" id="UP000217199">
    <property type="component" value="Unassembled WGS sequence"/>
</dbReference>
<dbReference type="PANTHER" id="PTHR28241:SF1">
    <property type="entry name" value="MITOCHONDRIAL IMPORT PROTEIN 1"/>
    <property type="match status" value="1"/>
</dbReference>
<evidence type="ECO:0000256" key="1">
    <source>
        <dbReference type="SAM" id="MobiDB-lite"/>
    </source>
</evidence>
<feature type="compositionally biased region" description="Basic and acidic residues" evidence="1">
    <location>
        <begin position="177"/>
        <end position="188"/>
    </location>
</feature>
<comment type="caution">
    <text evidence="3">The sequence shown here is derived from an EMBL/GenBank/DDBJ whole genome shotgun (WGS) entry which is preliminary data.</text>
</comment>
<feature type="compositionally biased region" description="Polar residues" evidence="1">
    <location>
        <begin position="33"/>
        <end position="48"/>
    </location>
</feature>
<feature type="compositionally biased region" description="Low complexity" evidence="1">
    <location>
        <begin position="117"/>
        <end position="130"/>
    </location>
</feature>
<keyword evidence="2" id="KW-0472">Membrane</keyword>
<evidence type="ECO:0000313" key="4">
    <source>
        <dbReference type="Proteomes" id="UP000217199"/>
    </source>
</evidence>
<dbReference type="PANTHER" id="PTHR28241">
    <property type="entry name" value="MITOCHONDRIAL IMPORT PROTEIN 1"/>
    <property type="match status" value="1"/>
</dbReference>
<gene>
    <name evidence="3" type="ORF">PNOK_0833100</name>
</gene>
<feature type="transmembrane region" description="Helical" evidence="2">
    <location>
        <begin position="242"/>
        <end position="265"/>
    </location>
</feature>
<feature type="compositionally biased region" description="Basic and acidic residues" evidence="1">
    <location>
        <begin position="50"/>
        <end position="87"/>
    </location>
</feature>
<feature type="compositionally biased region" description="Low complexity" evidence="1">
    <location>
        <begin position="1"/>
        <end position="31"/>
    </location>
</feature>
<organism evidence="3 4">
    <name type="scientific">Pyrrhoderma noxium</name>
    <dbReference type="NCBI Taxonomy" id="2282107"/>
    <lineage>
        <taxon>Eukaryota</taxon>
        <taxon>Fungi</taxon>
        <taxon>Dikarya</taxon>
        <taxon>Basidiomycota</taxon>
        <taxon>Agaricomycotina</taxon>
        <taxon>Agaricomycetes</taxon>
        <taxon>Hymenochaetales</taxon>
        <taxon>Hymenochaetaceae</taxon>
        <taxon>Pyrrhoderma</taxon>
    </lineage>
</organism>
<dbReference type="InParanoid" id="A0A286UAV1"/>
<accession>A0A286UAV1</accession>
<dbReference type="GO" id="GO:0005741">
    <property type="term" value="C:mitochondrial outer membrane"/>
    <property type="evidence" value="ECO:0007669"/>
    <property type="project" value="InterPro"/>
</dbReference>
<feature type="compositionally biased region" description="Low complexity" evidence="1">
    <location>
        <begin position="167"/>
        <end position="176"/>
    </location>
</feature>
<evidence type="ECO:0000313" key="3">
    <source>
        <dbReference type="EMBL" id="PAV16711.1"/>
    </source>
</evidence>
<evidence type="ECO:0000256" key="2">
    <source>
        <dbReference type="SAM" id="Phobius"/>
    </source>
</evidence>
<keyword evidence="2" id="KW-0812">Transmembrane</keyword>
<feature type="region of interest" description="Disordered" evidence="1">
    <location>
        <begin position="1"/>
        <end position="228"/>
    </location>
</feature>
<dbReference type="STRING" id="2282107.A0A286UAV1"/>
<feature type="transmembrane region" description="Helical" evidence="2">
    <location>
        <begin position="277"/>
        <end position="297"/>
    </location>
</feature>
<name>A0A286UAV1_9AGAM</name>
<proteinExistence type="predicted"/>
<dbReference type="EMBL" id="NBII01000008">
    <property type="protein sequence ID" value="PAV16711.1"/>
    <property type="molecule type" value="Genomic_DNA"/>
</dbReference>
<dbReference type="GO" id="GO:0070096">
    <property type="term" value="P:mitochondrial outer membrane translocase complex assembly"/>
    <property type="evidence" value="ECO:0007669"/>
    <property type="project" value="TreeGrafter"/>
</dbReference>
<sequence length="303" mass="32368">MSESVLESSLSSAFTPISISPTPSSPTNESSVAEPTTTSNPVETTPLVSQEEREKWEEELATIDKEWKKQSAIERKKAEETRARIAAERASTGETWEKLEAGKPMPGPPNYSTFEVGSSKSSGYPGSPSPADVRSVVTGEPLTDTRPASESTLEQSQHWEEVDALESSYPSLSIPSHSDHSDSKDEKQNSASTFVPSPRKSEKTPTAAPERSFRDTKPGPAPLPPSATLSVFDSRLSTRSRVLALLSSLSINLLLPFVNGVMLGFGEIFARSLAGRFGWRIPGGAVTAVGVGAATAAQAARKH</sequence>
<dbReference type="InterPro" id="IPR013262">
    <property type="entry name" value="OMP_MIM1/TOM13_mt"/>
</dbReference>
<dbReference type="Pfam" id="PF08219">
    <property type="entry name" value="TOM13"/>
    <property type="match status" value="1"/>
</dbReference>
<feature type="compositionally biased region" description="Polar residues" evidence="1">
    <location>
        <begin position="146"/>
        <end position="156"/>
    </location>
</feature>
<keyword evidence="2" id="KW-1133">Transmembrane helix</keyword>
<dbReference type="OrthoDB" id="5529571at2759"/>
<keyword evidence="4" id="KW-1185">Reference proteome</keyword>
<reference evidence="3 4" key="1">
    <citation type="journal article" date="2017" name="Mol. Ecol.">
        <title>Comparative and population genomic landscape of Phellinus noxius: A hypervariable fungus causing root rot in trees.</title>
        <authorList>
            <person name="Chung C.L."/>
            <person name="Lee T.J."/>
            <person name="Akiba M."/>
            <person name="Lee H.H."/>
            <person name="Kuo T.H."/>
            <person name="Liu D."/>
            <person name="Ke H.M."/>
            <person name="Yokoi T."/>
            <person name="Roa M.B."/>
            <person name="Lu M.J."/>
            <person name="Chang Y.Y."/>
            <person name="Ann P.J."/>
            <person name="Tsai J.N."/>
            <person name="Chen C.Y."/>
            <person name="Tzean S.S."/>
            <person name="Ota Y."/>
            <person name="Hattori T."/>
            <person name="Sahashi N."/>
            <person name="Liou R.F."/>
            <person name="Kikuchi T."/>
            <person name="Tsai I.J."/>
        </authorList>
    </citation>
    <scope>NUCLEOTIDE SEQUENCE [LARGE SCALE GENOMIC DNA]</scope>
    <source>
        <strain evidence="3 4">FFPRI411160</strain>
    </source>
</reference>
<dbReference type="GO" id="GO:0045040">
    <property type="term" value="P:protein insertion into mitochondrial outer membrane"/>
    <property type="evidence" value="ECO:0007669"/>
    <property type="project" value="TreeGrafter"/>
</dbReference>
<protein>
    <submittedName>
        <fullName evidence="3">Proteophosphoglycan ppg4</fullName>
    </submittedName>
</protein>
<dbReference type="AlphaFoldDB" id="A0A286UAV1"/>